<dbReference type="EMBL" id="GBXM01096466">
    <property type="protein sequence ID" value="JAH12111.1"/>
    <property type="molecule type" value="Transcribed_RNA"/>
</dbReference>
<feature type="region of interest" description="Disordered" evidence="1">
    <location>
        <begin position="1"/>
        <end position="50"/>
    </location>
</feature>
<organism evidence="2">
    <name type="scientific">Anguilla anguilla</name>
    <name type="common">European freshwater eel</name>
    <name type="synonym">Muraena anguilla</name>
    <dbReference type="NCBI Taxonomy" id="7936"/>
    <lineage>
        <taxon>Eukaryota</taxon>
        <taxon>Metazoa</taxon>
        <taxon>Chordata</taxon>
        <taxon>Craniata</taxon>
        <taxon>Vertebrata</taxon>
        <taxon>Euteleostomi</taxon>
        <taxon>Actinopterygii</taxon>
        <taxon>Neopterygii</taxon>
        <taxon>Teleostei</taxon>
        <taxon>Anguilliformes</taxon>
        <taxon>Anguillidae</taxon>
        <taxon>Anguilla</taxon>
    </lineage>
</organism>
<protein>
    <submittedName>
        <fullName evidence="2">Uncharacterized protein</fullName>
    </submittedName>
</protein>
<evidence type="ECO:0000313" key="2">
    <source>
        <dbReference type="EMBL" id="JAH12111.1"/>
    </source>
</evidence>
<proteinExistence type="predicted"/>
<accession>A0A0E9Q5D0</accession>
<name>A0A0E9Q5D0_ANGAN</name>
<evidence type="ECO:0000256" key="1">
    <source>
        <dbReference type="SAM" id="MobiDB-lite"/>
    </source>
</evidence>
<dbReference type="AlphaFoldDB" id="A0A0E9Q5D0"/>
<reference evidence="2" key="1">
    <citation type="submission" date="2014-11" db="EMBL/GenBank/DDBJ databases">
        <authorList>
            <person name="Amaro Gonzalez C."/>
        </authorList>
    </citation>
    <scope>NUCLEOTIDE SEQUENCE</scope>
</reference>
<sequence>MSTGEGPGRTRGSRQISRGVQQKKPLQNCTTTGRMQCSPRETSSPEHSKTATLIRWSKRMCTCPFTILLVQC</sequence>
<reference evidence="2" key="2">
    <citation type="journal article" date="2015" name="Fish Shellfish Immunol.">
        <title>Early steps in the European eel (Anguilla anguilla)-Vibrio vulnificus interaction in the gills: Role of the RtxA13 toxin.</title>
        <authorList>
            <person name="Callol A."/>
            <person name="Pajuelo D."/>
            <person name="Ebbesson L."/>
            <person name="Teles M."/>
            <person name="MacKenzie S."/>
            <person name="Amaro C."/>
        </authorList>
    </citation>
    <scope>NUCLEOTIDE SEQUENCE</scope>
</reference>
<feature type="compositionally biased region" description="Polar residues" evidence="1">
    <location>
        <begin position="13"/>
        <end position="42"/>
    </location>
</feature>